<feature type="region of interest" description="Disordered" evidence="1">
    <location>
        <begin position="26"/>
        <end position="47"/>
    </location>
</feature>
<keyword evidence="3" id="KW-1185">Reference proteome</keyword>
<organism evidence="2 3">
    <name type="scientific">Pleurodeles waltl</name>
    <name type="common">Iberian ribbed newt</name>
    <dbReference type="NCBI Taxonomy" id="8319"/>
    <lineage>
        <taxon>Eukaryota</taxon>
        <taxon>Metazoa</taxon>
        <taxon>Chordata</taxon>
        <taxon>Craniata</taxon>
        <taxon>Vertebrata</taxon>
        <taxon>Euteleostomi</taxon>
        <taxon>Amphibia</taxon>
        <taxon>Batrachia</taxon>
        <taxon>Caudata</taxon>
        <taxon>Salamandroidea</taxon>
        <taxon>Salamandridae</taxon>
        <taxon>Pleurodelinae</taxon>
        <taxon>Pleurodeles</taxon>
    </lineage>
</organism>
<comment type="caution">
    <text evidence="2">The sequence shown here is derived from an EMBL/GenBank/DDBJ whole genome shotgun (WGS) entry which is preliminary data.</text>
</comment>
<evidence type="ECO:0000256" key="1">
    <source>
        <dbReference type="SAM" id="MobiDB-lite"/>
    </source>
</evidence>
<accession>A0AAV7PGP2</accession>
<dbReference type="Proteomes" id="UP001066276">
    <property type="component" value="Chromosome 7"/>
</dbReference>
<feature type="region of interest" description="Disordered" evidence="1">
    <location>
        <begin position="67"/>
        <end position="132"/>
    </location>
</feature>
<sequence length="197" mass="21850">MKGKLKGEMVVQQALPMIHSLHATKADHEGRHGTTEEHESSLHQSTTVTKLLPNQHALLDNNQLTASSLQSQPEHPGSIRHGAPFSTIKKHSKAKREDRTPDIPSASGPRNLSLPPLSHTLPPSHSQGRAETMKAHHVRYNNQPEDHLLSAAVPPIVAPTLLQRMCSRVRAFFRVITCCVSREEEKKDSPNVLEQHV</sequence>
<name>A0AAV7PGP2_PLEWA</name>
<feature type="compositionally biased region" description="Low complexity" evidence="1">
    <location>
        <begin position="112"/>
        <end position="126"/>
    </location>
</feature>
<evidence type="ECO:0000313" key="2">
    <source>
        <dbReference type="EMBL" id="KAJ1126339.1"/>
    </source>
</evidence>
<evidence type="ECO:0000313" key="3">
    <source>
        <dbReference type="Proteomes" id="UP001066276"/>
    </source>
</evidence>
<gene>
    <name evidence="2" type="ORF">NDU88_004747</name>
</gene>
<protein>
    <submittedName>
        <fullName evidence="2">Uncharacterized protein</fullName>
    </submittedName>
</protein>
<dbReference type="AlphaFoldDB" id="A0AAV7PGP2"/>
<dbReference type="EMBL" id="JANPWB010000011">
    <property type="protein sequence ID" value="KAJ1126339.1"/>
    <property type="molecule type" value="Genomic_DNA"/>
</dbReference>
<feature type="compositionally biased region" description="Basic and acidic residues" evidence="1">
    <location>
        <begin position="26"/>
        <end position="41"/>
    </location>
</feature>
<proteinExistence type="predicted"/>
<reference evidence="2" key="1">
    <citation type="journal article" date="2022" name="bioRxiv">
        <title>Sequencing and chromosome-scale assembly of the giantPleurodeles waltlgenome.</title>
        <authorList>
            <person name="Brown T."/>
            <person name="Elewa A."/>
            <person name="Iarovenko S."/>
            <person name="Subramanian E."/>
            <person name="Araus A.J."/>
            <person name="Petzold A."/>
            <person name="Susuki M."/>
            <person name="Suzuki K.-i.T."/>
            <person name="Hayashi T."/>
            <person name="Toyoda A."/>
            <person name="Oliveira C."/>
            <person name="Osipova E."/>
            <person name="Leigh N.D."/>
            <person name="Simon A."/>
            <person name="Yun M.H."/>
        </authorList>
    </citation>
    <scope>NUCLEOTIDE SEQUENCE</scope>
    <source>
        <strain evidence="2">20211129_DDA</strain>
        <tissue evidence="2">Liver</tissue>
    </source>
</reference>